<dbReference type="InterPro" id="IPR016163">
    <property type="entry name" value="Ald_DH_C"/>
</dbReference>
<dbReference type="PANTHER" id="PTHR43570:SF16">
    <property type="entry name" value="ALDEHYDE DEHYDROGENASE TYPE III, ISOFORM Q"/>
    <property type="match status" value="1"/>
</dbReference>
<dbReference type="InterPro" id="IPR016162">
    <property type="entry name" value="Ald_DH_N"/>
</dbReference>
<keyword evidence="6" id="KW-1185">Reference proteome</keyword>
<evidence type="ECO:0000256" key="1">
    <source>
        <dbReference type="ARBA" id="ARBA00009986"/>
    </source>
</evidence>
<protein>
    <submittedName>
        <fullName evidence="5">Aldehyde dehydrogenase</fullName>
    </submittedName>
</protein>
<name>A0AAW0DIZ0_9AGAR</name>
<reference evidence="5 6" key="1">
    <citation type="journal article" date="2024" name="J Genomics">
        <title>Draft genome sequencing and assembly of Favolaschia claudopus CIRM-BRFM 2984 isolated from oak limbs.</title>
        <authorList>
            <person name="Navarro D."/>
            <person name="Drula E."/>
            <person name="Chaduli D."/>
            <person name="Cazenave R."/>
            <person name="Ahrendt S."/>
            <person name="Wang J."/>
            <person name="Lipzen A."/>
            <person name="Daum C."/>
            <person name="Barry K."/>
            <person name="Grigoriev I.V."/>
            <person name="Favel A."/>
            <person name="Rosso M.N."/>
            <person name="Martin F."/>
        </authorList>
    </citation>
    <scope>NUCLEOTIDE SEQUENCE [LARGE SCALE GENOMIC DNA]</scope>
    <source>
        <strain evidence="5 6">CIRM-BRFM 2984</strain>
    </source>
</reference>
<dbReference type="InterPro" id="IPR016160">
    <property type="entry name" value="Ald_DH_CS_CYS"/>
</dbReference>
<evidence type="ECO:0000256" key="2">
    <source>
        <dbReference type="ARBA" id="ARBA00023002"/>
    </source>
</evidence>
<dbReference type="FunFam" id="3.40.309.10:FF:000003">
    <property type="entry name" value="Aldehyde dehydrogenase"/>
    <property type="match status" value="1"/>
</dbReference>
<evidence type="ECO:0000259" key="4">
    <source>
        <dbReference type="Pfam" id="PF00171"/>
    </source>
</evidence>
<dbReference type="Pfam" id="PF00171">
    <property type="entry name" value="Aldedh"/>
    <property type="match status" value="1"/>
</dbReference>
<sequence>MVQENAPDFAQAVAKDLNKPKTEMYFAEIARRTSTRAPIVQRSLISAEKLEEWAKPAMVDVPDWQKPWAPKIYKNAKGVVLIIAPWNYPMTLSLQPLIGAIAAGCCAVLKPSEISPHYSALLATLTPRYLDSKAFRIVLGGVPETTKLLELQWDHIFYTGNSRVARIIATAAAKHLTPLTLELGGKCPVIVDPSTDIGIAAKRTLWGKAQNCGQVCVAPDYVLVPRSHQEAFVDALKAAYMQFFPDGCLASDSISRIVSPEHHSRLMKLLERTQGQVILGGKSEGLKMEMTVVKNVSANDSLMEGEIFGPILPIVPVDNLQDAIDFVRDRAHPLVLYAFTESAEFKDQILKGTLSGSLIFNDTFQQLAVNEIPLGGVGESGHGRQVLKYTFDEFSYERASIDLPKEAEPFIGMRYAPYTEENFKIMAAPAFMPIPE</sequence>
<dbReference type="InterPro" id="IPR016161">
    <property type="entry name" value="Ald_DH/histidinol_DH"/>
</dbReference>
<dbReference type="InterPro" id="IPR012394">
    <property type="entry name" value="Aldehyde_DH_NAD(P)"/>
</dbReference>
<dbReference type="GO" id="GO:0004029">
    <property type="term" value="F:aldehyde dehydrogenase (NAD+) activity"/>
    <property type="evidence" value="ECO:0007669"/>
    <property type="project" value="TreeGrafter"/>
</dbReference>
<dbReference type="SUPFAM" id="SSF53720">
    <property type="entry name" value="ALDH-like"/>
    <property type="match status" value="1"/>
</dbReference>
<dbReference type="InterPro" id="IPR015590">
    <property type="entry name" value="Aldehyde_DH_dom"/>
</dbReference>
<dbReference type="EMBL" id="JAWWNJ010000008">
    <property type="protein sequence ID" value="KAK7050260.1"/>
    <property type="molecule type" value="Genomic_DNA"/>
</dbReference>
<comment type="caution">
    <text evidence="5">The sequence shown here is derived from an EMBL/GenBank/DDBJ whole genome shotgun (WGS) entry which is preliminary data.</text>
</comment>
<dbReference type="PROSITE" id="PS00070">
    <property type="entry name" value="ALDEHYDE_DEHYDR_CYS"/>
    <property type="match status" value="1"/>
</dbReference>
<dbReference type="Gene3D" id="3.40.605.10">
    <property type="entry name" value="Aldehyde Dehydrogenase, Chain A, domain 1"/>
    <property type="match status" value="1"/>
</dbReference>
<evidence type="ECO:0000313" key="5">
    <source>
        <dbReference type="EMBL" id="KAK7050260.1"/>
    </source>
</evidence>
<dbReference type="AlphaFoldDB" id="A0AAW0DIZ0"/>
<proteinExistence type="inferred from homology"/>
<feature type="non-terminal residue" evidence="5">
    <location>
        <position position="436"/>
    </location>
</feature>
<organism evidence="5 6">
    <name type="scientific">Favolaschia claudopus</name>
    <dbReference type="NCBI Taxonomy" id="2862362"/>
    <lineage>
        <taxon>Eukaryota</taxon>
        <taxon>Fungi</taxon>
        <taxon>Dikarya</taxon>
        <taxon>Basidiomycota</taxon>
        <taxon>Agaricomycotina</taxon>
        <taxon>Agaricomycetes</taxon>
        <taxon>Agaricomycetidae</taxon>
        <taxon>Agaricales</taxon>
        <taxon>Marasmiineae</taxon>
        <taxon>Mycenaceae</taxon>
        <taxon>Favolaschia</taxon>
    </lineage>
</organism>
<evidence type="ECO:0000256" key="3">
    <source>
        <dbReference type="PIRSR" id="PIRSR036492-1"/>
    </source>
</evidence>
<gene>
    <name evidence="5" type="ORF">R3P38DRAFT_3606148</name>
</gene>
<feature type="active site" evidence="3">
    <location>
        <position position="216"/>
    </location>
</feature>
<keyword evidence="2" id="KW-0560">Oxidoreductase</keyword>
<dbReference type="GO" id="GO:0006081">
    <property type="term" value="P:aldehyde metabolic process"/>
    <property type="evidence" value="ECO:0007669"/>
    <property type="project" value="InterPro"/>
</dbReference>
<accession>A0AAW0DIZ0</accession>
<feature type="domain" description="Aldehyde dehydrogenase" evidence="4">
    <location>
        <begin position="3"/>
        <end position="396"/>
    </location>
</feature>
<dbReference type="GO" id="GO:0005737">
    <property type="term" value="C:cytoplasm"/>
    <property type="evidence" value="ECO:0007669"/>
    <property type="project" value="TreeGrafter"/>
</dbReference>
<feature type="active site" evidence="3">
    <location>
        <position position="182"/>
    </location>
</feature>
<comment type="similarity">
    <text evidence="1">Belongs to the aldehyde dehydrogenase family.</text>
</comment>
<evidence type="ECO:0000313" key="6">
    <source>
        <dbReference type="Proteomes" id="UP001362999"/>
    </source>
</evidence>
<dbReference type="PANTHER" id="PTHR43570">
    <property type="entry name" value="ALDEHYDE DEHYDROGENASE"/>
    <property type="match status" value="1"/>
</dbReference>
<dbReference type="PIRSF" id="PIRSF036492">
    <property type="entry name" value="ALDH"/>
    <property type="match status" value="1"/>
</dbReference>
<dbReference type="Proteomes" id="UP001362999">
    <property type="component" value="Unassembled WGS sequence"/>
</dbReference>
<dbReference type="Gene3D" id="3.40.309.10">
    <property type="entry name" value="Aldehyde Dehydrogenase, Chain A, domain 2"/>
    <property type="match status" value="1"/>
</dbReference>